<dbReference type="SUPFAM" id="SSF52821">
    <property type="entry name" value="Rhodanese/Cell cycle control phosphatase"/>
    <property type="match status" value="1"/>
</dbReference>
<dbReference type="CDD" id="cd00158">
    <property type="entry name" value="RHOD"/>
    <property type="match status" value="1"/>
</dbReference>
<sequence length="76" mass="8610">MMQYITLGNLFEQLDYIPKNCPIVLQCRTGLRSPIAASILQRASIKEVVNLKGGFLVWKEEGHHSRRPSLLCVISK</sequence>
<comment type="caution">
    <text evidence="2">The sequence shown here is derived from an EMBL/GenBank/DDBJ whole genome shotgun (WGS) entry which is preliminary data.</text>
</comment>
<accession>A0AAN4KPX9</accession>
<gene>
    <name evidence="2" type="ORF">BTCBT_003680</name>
</gene>
<evidence type="ECO:0000313" key="2">
    <source>
        <dbReference type="EMBL" id="ERI00265.1"/>
    </source>
</evidence>
<dbReference type="AlphaFoldDB" id="A0AAN4KPX9"/>
<dbReference type="EMBL" id="ARXZ02000006">
    <property type="protein sequence ID" value="ERI00265.1"/>
    <property type="molecule type" value="Genomic_DNA"/>
</dbReference>
<dbReference type="PROSITE" id="PS50206">
    <property type="entry name" value="RHODANESE_3"/>
    <property type="match status" value="1"/>
</dbReference>
<evidence type="ECO:0000259" key="1">
    <source>
        <dbReference type="PROSITE" id="PS50206"/>
    </source>
</evidence>
<dbReference type="Gene3D" id="3.40.250.10">
    <property type="entry name" value="Rhodanese-like domain"/>
    <property type="match status" value="1"/>
</dbReference>
<organism evidence="2 3">
    <name type="scientific">Bacillus thuringiensis T01-328</name>
    <dbReference type="NCBI Taxonomy" id="1324966"/>
    <lineage>
        <taxon>Bacteria</taxon>
        <taxon>Bacillati</taxon>
        <taxon>Bacillota</taxon>
        <taxon>Bacilli</taxon>
        <taxon>Bacillales</taxon>
        <taxon>Bacillaceae</taxon>
        <taxon>Bacillus</taxon>
        <taxon>Bacillus cereus group</taxon>
    </lineage>
</organism>
<protein>
    <submittedName>
        <fullName evidence="2">Molybdopterin biosynthesis protein MoeB</fullName>
    </submittedName>
</protein>
<dbReference type="InterPro" id="IPR001763">
    <property type="entry name" value="Rhodanese-like_dom"/>
</dbReference>
<dbReference type="InterPro" id="IPR036873">
    <property type="entry name" value="Rhodanese-like_dom_sf"/>
</dbReference>
<feature type="domain" description="Rhodanese" evidence="1">
    <location>
        <begin position="10"/>
        <end position="67"/>
    </location>
</feature>
<proteinExistence type="predicted"/>
<dbReference type="Pfam" id="PF00581">
    <property type="entry name" value="Rhodanese"/>
    <property type="match status" value="1"/>
</dbReference>
<evidence type="ECO:0000313" key="3">
    <source>
        <dbReference type="Proteomes" id="UP000013487"/>
    </source>
</evidence>
<dbReference type="Proteomes" id="UP000013487">
    <property type="component" value="Unassembled WGS sequence"/>
</dbReference>
<name>A0AAN4KPX9_BACTU</name>
<reference evidence="2 3" key="1">
    <citation type="journal article" date="2013" name="Genome Announc.">
        <title>Draft Genome Sequence of Bacillus thuringiensis var. thuringiensis Strain T01-328, a Brazilian Isolate That Produces a Soluble Pesticide Protein, Cry1Ia.</title>
        <authorList>
            <person name="Varani A.M."/>
            <person name="Lemos M.V."/>
            <person name="Fernandes C.C."/>
            <person name="Lemos E.G."/>
            <person name="Alves E.C."/>
            <person name="Desiderio J.A."/>
        </authorList>
    </citation>
    <scope>NUCLEOTIDE SEQUENCE [LARGE SCALE GENOMIC DNA]</scope>
    <source>
        <strain evidence="2 3">T01-328</strain>
    </source>
</reference>